<dbReference type="RefSeq" id="WP_115693354.1">
    <property type="nucleotide sequence ID" value="NZ_CP031417.1"/>
</dbReference>
<keyword evidence="3 4" id="KW-0408">Iron</keyword>
<dbReference type="InterPro" id="IPR036909">
    <property type="entry name" value="Cyt_c-like_dom_sf"/>
</dbReference>
<sequence length="107" mass="11957">MLTLLTFSLPAQAQDPVVQGRQIVEEFCGPCHATGKTGASPHADAPPFRTLARSFDLDRFPQLLERGISSNHPDMPEFKFNEASARAVRDYLRTVQAEPEPRPEPQR</sequence>
<dbReference type="KEGG" id="ptaw:DW352_22095"/>
<name>A0A346A1C8_9HYPH</name>
<accession>A0A346A1C8</accession>
<gene>
    <name evidence="6" type="ORF">DW352_22095</name>
</gene>
<evidence type="ECO:0000256" key="1">
    <source>
        <dbReference type="ARBA" id="ARBA00022617"/>
    </source>
</evidence>
<proteinExistence type="predicted"/>
<keyword evidence="7" id="KW-1185">Reference proteome</keyword>
<dbReference type="PROSITE" id="PS51007">
    <property type="entry name" value="CYTC"/>
    <property type="match status" value="1"/>
</dbReference>
<dbReference type="SUPFAM" id="SSF46626">
    <property type="entry name" value="Cytochrome c"/>
    <property type="match status" value="1"/>
</dbReference>
<evidence type="ECO:0000313" key="7">
    <source>
        <dbReference type="Proteomes" id="UP000254889"/>
    </source>
</evidence>
<dbReference type="AlphaFoldDB" id="A0A346A1C8"/>
<organism evidence="6 7">
    <name type="scientific">Pseudolabrys taiwanensis</name>
    <dbReference type="NCBI Taxonomy" id="331696"/>
    <lineage>
        <taxon>Bacteria</taxon>
        <taxon>Pseudomonadati</taxon>
        <taxon>Pseudomonadota</taxon>
        <taxon>Alphaproteobacteria</taxon>
        <taxon>Hyphomicrobiales</taxon>
        <taxon>Xanthobacteraceae</taxon>
        <taxon>Pseudolabrys</taxon>
    </lineage>
</organism>
<evidence type="ECO:0000256" key="3">
    <source>
        <dbReference type="ARBA" id="ARBA00023004"/>
    </source>
</evidence>
<dbReference type="Proteomes" id="UP000254889">
    <property type="component" value="Chromosome"/>
</dbReference>
<keyword evidence="2 4" id="KW-0479">Metal-binding</keyword>
<dbReference type="GO" id="GO:0046872">
    <property type="term" value="F:metal ion binding"/>
    <property type="evidence" value="ECO:0007669"/>
    <property type="project" value="UniProtKB-KW"/>
</dbReference>
<evidence type="ECO:0000256" key="4">
    <source>
        <dbReference type="PROSITE-ProRule" id="PRU00433"/>
    </source>
</evidence>
<dbReference type="OrthoDB" id="7363829at2"/>
<evidence type="ECO:0000259" key="5">
    <source>
        <dbReference type="PROSITE" id="PS51007"/>
    </source>
</evidence>
<dbReference type="EMBL" id="CP031417">
    <property type="protein sequence ID" value="AXK82975.1"/>
    <property type="molecule type" value="Genomic_DNA"/>
</dbReference>
<evidence type="ECO:0000256" key="2">
    <source>
        <dbReference type="ARBA" id="ARBA00022723"/>
    </source>
</evidence>
<evidence type="ECO:0000313" key="6">
    <source>
        <dbReference type="EMBL" id="AXK82975.1"/>
    </source>
</evidence>
<protein>
    <submittedName>
        <fullName evidence="6">Cytochrome c</fullName>
    </submittedName>
</protein>
<keyword evidence="1 4" id="KW-0349">Heme</keyword>
<dbReference type="InterPro" id="IPR009056">
    <property type="entry name" value="Cyt_c-like_dom"/>
</dbReference>
<dbReference type="GO" id="GO:0009055">
    <property type="term" value="F:electron transfer activity"/>
    <property type="evidence" value="ECO:0007669"/>
    <property type="project" value="InterPro"/>
</dbReference>
<reference evidence="6 7" key="1">
    <citation type="submission" date="2018-07" db="EMBL/GenBank/DDBJ databases">
        <authorList>
            <person name="Quirk P.G."/>
            <person name="Krulwich T.A."/>
        </authorList>
    </citation>
    <scope>NUCLEOTIDE SEQUENCE [LARGE SCALE GENOMIC DNA]</scope>
    <source>
        <strain evidence="6 7">CC-BB4</strain>
    </source>
</reference>
<feature type="domain" description="Cytochrome c" evidence="5">
    <location>
        <begin position="15"/>
        <end position="96"/>
    </location>
</feature>
<dbReference type="Gene3D" id="1.10.760.10">
    <property type="entry name" value="Cytochrome c-like domain"/>
    <property type="match status" value="1"/>
</dbReference>
<dbReference type="GO" id="GO:0020037">
    <property type="term" value="F:heme binding"/>
    <property type="evidence" value="ECO:0007669"/>
    <property type="project" value="InterPro"/>
</dbReference>